<feature type="region of interest" description="Disordered" evidence="2">
    <location>
        <begin position="1"/>
        <end position="22"/>
    </location>
</feature>
<protein>
    <recommendedName>
        <fullName evidence="3">GFO/IDH/MocA-like oxidoreductase domain-containing protein</fullName>
    </recommendedName>
</protein>
<organism evidence="4 5">
    <name type="scientific">Vitrella brassicaformis (strain CCMP3155)</name>
    <dbReference type="NCBI Taxonomy" id="1169540"/>
    <lineage>
        <taxon>Eukaryota</taxon>
        <taxon>Sar</taxon>
        <taxon>Alveolata</taxon>
        <taxon>Colpodellida</taxon>
        <taxon>Vitrellaceae</taxon>
        <taxon>Vitrella</taxon>
    </lineage>
</organism>
<evidence type="ECO:0000256" key="2">
    <source>
        <dbReference type="SAM" id="MobiDB-lite"/>
    </source>
</evidence>
<accession>A0A0G4EYR3</accession>
<feature type="compositionally biased region" description="Gly residues" evidence="2">
    <location>
        <begin position="112"/>
        <end position="135"/>
    </location>
</feature>
<comment type="similarity">
    <text evidence="1">Belongs to the Gfo/Idh/MocA family.</text>
</comment>
<dbReference type="GO" id="GO:0006740">
    <property type="term" value="P:NADPH regeneration"/>
    <property type="evidence" value="ECO:0007669"/>
    <property type="project" value="TreeGrafter"/>
</dbReference>
<dbReference type="Gene3D" id="3.30.360.10">
    <property type="entry name" value="Dihydrodipicolinate Reductase, domain 2"/>
    <property type="match status" value="1"/>
</dbReference>
<dbReference type="Pfam" id="PF22725">
    <property type="entry name" value="GFO_IDH_MocA_C3"/>
    <property type="match status" value="1"/>
</dbReference>
<evidence type="ECO:0000256" key="1">
    <source>
        <dbReference type="ARBA" id="ARBA00010928"/>
    </source>
</evidence>
<feature type="region of interest" description="Disordered" evidence="2">
    <location>
        <begin position="104"/>
        <end position="143"/>
    </location>
</feature>
<dbReference type="PhylomeDB" id="A0A0G4EYR3"/>
<reference evidence="4 5" key="1">
    <citation type="submission" date="2014-11" db="EMBL/GenBank/DDBJ databases">
        <authorList>
            <person name="Zhu J."/>
            <person name="Qi W."/>
            <person name="Song R."/>
        </authorList>
    </citation>
    <scope>NUCLEOTIDE SEQUENCE [LARGE SCALE GENOMIC DNA]</scope>
</reference>
<dbReference type="EMBL" id="CDMY01000349">
    <property type="protein sequence ID" value="CEM04301.1"/>
    <property type="molecule type" value="Genomic_DNA"/>
</dbReference>
<evidence type="ECO:0000313" key="4">
    <source>
        <dbReference type="EMBL" id="CEM04301.1"/>
    </source>
</evidence>
<keyword evidence="5" id="KW-1185">Reference proteome</keyword>
<dbReference type="InterPro" id="IPR036291">
    <property type="entry name" value="NAD(P)-bd_dom_sf"/>
</dbReference>
<dbReference type="SUPFAM" id="SSF51735">
    <property type="entry name" value="NAD(P)-binding Rossmann-fold domains"/>
    <property type="match status" value="1"/>
</dbReference>
<gene>
    <name evidence="4" type="ORF">Vbra_14024</name>
</gene>
<dbReference type="VEuPathDB" id="CryptoDB:Vbra_14024"/>
<proteinExistence type="inferred from homology"/>
<dbReference type="Proteomes" id="UP000041254">
    <property type="component" value="Unassembled WGS sequence"/>
</dbReference>
<dbReference type="InterPro" id="IPR055170">
    <property type="entry name" value="GFO_IDH_MocA-like_dom"/>
</dbReference>
<dbReference type="GO" id="GO:0005737">
    <property type="term" value="C:cytoplasm"/>
    <property type="evidence" value="ECO:0007669"/>
    <property type="project" value="TreeGrafter"/>
</dbReference>
<evidence type="ECO:0000313" key="5">
    <source>
        <dbReference type="Proteomes" id="UP000041254"/>
    </source>
</evidence>
<dbReference type="PANTHER" id="PTHR42840">
    <property type="entry name" value="NAD(P)-BINDING ROSSMANN-FOLD SUPERFAMILY PROTEIN-RELATED"/>
    <property type="match status" value="1"/>
</dbReference>
<evidence type="ECO:0000259" key="3">
    <source>
        <dbReference type="Pfam" id="PF22725"/>
    </source>
</evidence>
<sequence length="425" mass="45374">MKRTVSEGEGGGRKDGILGGNDEAAVGPHQAIRLALLGAGPYAREIVVPILLQLPAFHLKAVWSRTERSAAYLNSLSAGGSLETYWGGHFFRNELTPEKQPYQQCHQEEGKNGGSGSGGGGGKEESGGGGEGASGMGSSDNTSRGLEDLLRRADIDGVVIALPGLVTPSFVLRVLRAGKHVYSSGPIALDEKTGASLMQMYHAKFAAKLTWSVGMDIRYESAFTKVRMMLPDLGDVLGAQLLAVRAVGAGDHATLAHLRKQANQPGGLLREMLMPYVGIMRKILGDVACVAAFPSRHNELFSTYDTLDGVIYFESGTSATVSVSLASQGPSFLLTVTGTNGKFVVKNNTMQGGYTVQRCLQHFEHPMLHPTSGTAFAIQAWGEAVRHEQPDVWNTPVQALHDLSVSMTLAQSKGMPIRFREKGPN</sequence>
<feature type="domain" description="GFO/IDH/MocA-like oxidoreductase" evidence="3">
    <location>
        <begin position="256"/>
        <end position="343"/>
    </location>
</feature>
<dbReference type="STRING" id="1169540.A0A0G4EYR3"/>
<dbReference type="OMA" id="QWVETIW"/>
<feature type="compositionally biased region" description="Basic and acidic residues" evidence="2">
    <location>
        <begin position="1"/>
        <end position="16"/>
    </location>
</feature>
<dbReference type="OrthoDB" id="64915at2759"/>
<dbReference type="Gene3D" id="3.40.50.720">
    <property type="entry name" value="NAD(P)-binding Rossmann-like Domain"/>
    <property type="match status" value="1"/>
</dbReference>
<name>A0A0G4EYR3_VITBC</name>
<dbReference type="AlphaFoldDB" id="A0A0G4EYR3"/>
<dbReference type="PANTHER" id="PTHR42840:SF5">
    <property type="entry name" value="NAD(P)-BINDING ROSSMANN-FOLD SUPERFAMILY PROTEIN"/>
    <property type="match status" value="1"/>
</dbReference>
<dbReference type="SUPFAM" id="SSF55347">
    <property type="entry name" value="Glyceraldehyde-3-phosphate dehydrogenase-like, C-terminal domain"/>
    <property type="match status" value="1"/>
</dbReference>
<dbReference type="GO" id="GO:0016491">
    <property type="term" value="F:oxidoreductase activity"/>
    <property type="evidence" value="ECO:0007669"/>
    <property type="project" value="TreeGrafter"/>
</dbReference>
<dbReference type="InParanoid" id="A0A0G4EYR3"/>